<dbReference type="GO" id="GO:0003697">
    <property type="term" value="F:single-stranded DNA binding"/>
    <property type="evidence" value="ECO:0007669"/>
    <property type="project" value="TreeGrafter"/>
</dbReference>
<keyword evidence="1" id="KW-1185">Reference proteome</keyword>
<dbReference type="Pfam" id="PF01359">
    <property type="entry name" value="Transposase_1"/>
    <property type="match status" value="1"/>
</dbReference>
<reference evidence="2" key="1">
    <citation type="submission" date="2025-08" db="UniProtKB">
        <authorList>
            <consortium name="RefSeq"/>
        </authorList>
    </citation>
    <scope>IDENTIFICATION</scope>
    <source>
        <tissue evidence="2">Muscle</tissue>
    </source>
</reference>
<dbReference type="GO" id="GO:0042800">
    <property type="term" value="F:histone H3K4 methyltransferase activity"/>
    <property type="evidence" value="ECO:0007669"/>
    <property type="project" value="TreeGrafter"/>
</dbReference>
<proteinExistence type="predicted"/>
<dbReference type="GO" id="GO:0015074">
    <property type="term" value="P:DNA integration"/>
    <property type="evidence" value="ECO:0007669"/>
    <property type="project" value="TreeGrafter"/>
</dbReference>
<name>A0A8B7RHH8_HIPAR</name>
<evidence type="ECO:0000313" key="1">
    <source>
        <dbReference type="Proteomes" id="UP000694851"/>
    </source>
</evidence>
<dbReference type="GO" id="GO:0035861">
    <property type="term" value="C:site of double-strand break"/>
    <property type="evidence" value="ECO:0007669"/>
    <property type="project" value="TreeGrafter"/>
</dbReference>
<dbReference type="KEGG" id="hai:109384034"/>
<gene>
    <name evidence="2" type="primary">LOC109384034</name>
</gene>
<evidence type="ECO:0000313" key="2">
    <source>
        <dbReference type="RefSeq" id="XP_019500519.1"/>
    </source>
</evidence>
<dbReference type="GO" id="GO:0044547">
    <property type="term" value="F:DNA topoisomerase binding"/>
    <property type="evidence" value="ECO:0007669"/>
    <property type="project" value="TreeGrafter"/>
</dbReference>
<dbReference type="Gene3D" id="3.30.420.10">
    <property type="entry name" value="Ribonuclease H-like superfamily/Ribonuclease H"/>
    <property type="match status" value="1"/>
</dbReference>
<dbReference type="GO" id="GO:0003690">
    <property type="term" value="F:double-stranded DNA binding"/>
    <property type="evidence" value="ECO:0007669"/>
    <property type="project" value="TreeGrafter"/>
</dbReference>
<dbReference type="GO" id="GO:0005634">
    <property type="term" value="C:nucleus"/>
    <property type="evidence" value="ECO:0007669"/>
    <property type="project" value="TreeGrafter"/>
</dbReference>
<dbReference type="OrthoDB" id="616263at2759"/>
<dbReference type="GO" id="GO:0006303">
    <property type="term" value="P:double-strand break repair via nonhomologous end joining"/>
    <property type="evidence" value="ECO:0007669"/>
    <property type="project" value="TreeGrafter"/>
</dbReference>
<dbReference type="AlphaFoldDB" id="A0A8B7RHH8"/>
<dbReference type="PANTHER" id="PTHR46060">
    <property type="entry name" value="MARINER MOS1 TRANSPOSASE-LIKE PROTEIN"/>
    <property type="match status" value="1"/>
</dbReference>
<dbReference type="GO" id="GO:0000793">
    <property type="term" value="C:condensed chromosome"/>
    <property type="evidence" value="ECO:0007669"/>
    <property type="project" value="TreeGrafter"/>
</dbReference>
<dbReference type="GeneID" id="109384034"/>
<dbReference type="GO" id="GO:0031297">
    <property type="term" value="P:replication fork processing"/>
    <property type="evidence" value="ECO:0007669"/>
    <property type="project" value="TreeGrafter"/>
</dbReference>
<dbReference type="InterPro" id="IPR036397">
    <property type="entry name" value="RNaseH_sf"/>
</dbReference>
<accession>A0A8B7RHH8</accession>
<protein>
    <submittedName>
        <fullName evidence="2">Histone-lysine N-methyltransferase SETMAR-like</fullName>
    </submittedName>
</protein>
<organism evidence="1 2">
    <name type="scientific">Hipposideros armiger</name>
    <name type="common">Great Himalayan leaf-nosed bat</name>
    <dbReference type="NCBI Taxonomy" id="186990"/>
    <lineage>
        <taxon>Eukaryota</taxon>
        <taxon>Metazoa</taxon>
        <taxon>Chordata</taxon>
        <taxon>Craniata</taxon>
        <taxon>Vertebrata</taxon>
        <taxon>Euteleostomi</taxon>
        <taxon>Mammalia</taxon>
        <taxon>Eutheria</taxon>
        <taxon>Laurasiatheria</taxon>
        <taxon>Chiroptera</taxon>
        <taxon>Yinpterochiroptera</taxon>
        <taxon>Rhinolophoidea</taxon>
        <taxon>Hipposideridae</taxon>
        <taxon>Hipposideros</taxon>
    </lineage>
</organism>
<dbReference type="RefSeq" id="XP_019500519.1">
    <property type="nucleotide sequence ID" value="XM_019644974.1"/>
</dbReference>
<dbReference type="GO" id="GO:0044774">
    <property type="term" value="P:mitotic DNA integrity checkpoint signaling"/>
    <property type="evidence" value="ECO:0007669"/>
    <property type="project" value="TreeGrafter"/>
</dbReference>
<dbReference type="PANTHER" id="PTHR46060:SF2">
    <property type="entry name" value="HISTONE-LYSINE N-METHYLTRANSFERASE SETMAR"/>
    <property type="match status" value="1"/>
</dbReference>
<dbReference type="Proteomes" id="UP000694851">
    <property type="component" value="Unplaced"/>
</dbReference>
<dbReference type="GO" id="GO:0000729">
    <property type="term" value="P:DNA double-strand break processing"/>
    <property type="evidence" value="ECO:0007669"/>
    <property type="project" value="TreeGrafter"/>
</dbReference>
<sequence>MSALDIALADLTGPQIVTCNEKWILYDNWRQPTQWLGLEEAPKHFPKPNLHQKKVMVTVLWSTASLIHQSFLNPSETITSEKYAQQIDNMHQKLQRLQTALVNRKGPILLHDNA</sequence>
<dbReference type="InterPro" id="IPR052709">
    <property type="entry name" value="Transposase-MT_Hybrid"/>
</dbReference>
<dbReference type="GO" id="GO:0046975">
    <property type="term" value="F:histone H3K36 methyltransferase activity"/>
    <property type="evidence" value="ECO:0007669"/>
    <property type="project" value="TreeGrafter"/>
</dbReference>
<dbReference type="InterPro" id="IPR001888">
    <property type="entry name" value="Transposase_1"/>
</dbReference>
<dbReference type="GO" id="GO:0000014">
    <property type="term" value="F:single-stranded DNA endodeoxyribonuclease activity"/>
    <property type="evidence" value="ECO:0007669"/>
    <property type="project" value="TreeGrafter"/>
</dbReference>